<dbReference type="PANTHER" id="PTHR43540">
    <property type="entry name" value="PEROXYUREIDOACRYLATE/UREIDOACRYLATE AMIDOHYDROLASE-RELATED"/>
    <property type="match status" value="1"/>
</dbReference>
<dbReference type="InterPro" id="IPR036380">
    <property type="entry name" value="Isochorismatase-like_sf"/>
</dbReference>
<dbReference type="AlphaFoldDB" id="A0A4Z0GUC8"/>
<gene>
    <name evidence="4" type="ORF">E4665_02665</name>
</gene>
<sequence length="212" mass="23848">MELENSVDPSKTAFLVIDMQNDYCHKEGSLAKQGLDVSGVSDMVPHLMHLIDQAEMYHVPVIYVRTIHEKSTDSSSWIHRMRGKSQADLCRKGTWGSEFYKLVPEEEDIIVTKHRYSAFIHTKLDSVLHTLNVRNLLMAGVSTNVCVESTARDGFMLDYNVVLLSDCTAAFTKEAYLMTLTNISQFFGTVAASTEVIDCWATLNRPGMKMTT</sequence>
<dbReference type="OrthoDB" id="4305745at2"/>
<dbReference type="CDD" id="cd00431">
    <property type="entry name" value="cysteine_hydrolases"/>
    <property type="match status" value="1"/>
</dbReference>
<comment type="caution">
    <text evidence="4">The sequence shown here is derived from an EMBL/GenBank/DDBJ whole genome shotgun (WGS) entry which is preliminary data.</text>
</comment>
<accession>A0A4Z0GUC8</accession>
<reference evidence="4 5" key="1">
    <citation type="journal article" date="2015" name="Int. J. Syst. Evol. Microbiol.">
        <title>Sporolactobacillus shoreae sp. nov. and Sporolactobacillus spathodeae sp. nov., two spore-forming lactic acid bacteria isolated from tree barks in Thailand.</title>
        <authorList>
            <person name="Thamacharoensuk T."/>
            <person name="Kitahara M."/>
            <person name="Ohkuma M."/>
            <person name="Thongchul N."/>
            <person name="Tanasupawat S."/>
        </authorList>
    </citation>
    <scope>NUCLEOTIDE SEQUENCE [LARGE SCALE GENOMIC DNA]</scope>
    <source>
        <strain evidence="4 5">BK92</strain>
    </source>
</reference>
<name>A0A4Z0GUC8_9BACL</name>
<keyword evidence="5" id="KW-1185">Reference proteome</keyword>
<proteinExistence type="inferred from homology"/>
<dbReference type="EMBL" id="SRJD01000002">
    <property type="protein sequence ID" value="TGA99868.1"/>
    <property type="molecule type" value="Genomic_DNA"/>
</dbReference>
<dbReference type="InterPro" id="IPR050272">
    <property type="entry name" value="Isochorismatase-like_hydrls"/>
</dbReference>
<dbReference type="GO" id="GO:0016787">
    <property type="term" value="F:hydrolase activity"/>
    <property type="evidence" value="ECO:0007669"/>
    <property type="project" value="UniProtKB-KW"/>
</dbReference>
<dbReference type="InterPro" id="IPR000868">
    <property type="entry name" value="Isochorismatase-like_dom"/>
</dbReference>
<evidence type="ECO:0000313" key="4">
    <source>
        <dbReference type="EMBL" id="TGA99868.1"/>
    </source>
</evidence>
<dbReference type="Gene3D" id="3.40.50.850">
    <property type="entry name" value="Isochorismatase-like"/>
    <property type="match status" value="1"/>
</dbReference>
<keyword evidence="2 4" id="KW-0378">Hydrolase</keyword>
<dbReference type="SUPFAM" id="SSF52499">
    <property type="entry name" value="Isochorismatase-like hydrolases"/>
    <property type="match status" value="1"/>
</dbReference>
<protein>
    <submittedName>
        <fullName evidence="4">Cysteine hydrolase</fullName>
    </submittedName>
</protein>
<dbReference type="RefSeq" id="WP_135347263.1">
    <property type="nucleotide sequence ID" value="NZ_SRJD01000002.1"/>
</dbReference>
<evidence type="ECO:0000256" key="1">
    <source>
        <dbReference type="ARBA" id="ARBA00006336"/>
    </source>
</evidence>
<dbReference type="Pfam" id="PF00857">
    <property type="entry name" value="Isochorismatase"/>
    <property type="match status" value="1"/>
</dbReference>
<evidence type="ECO:0000313" key="5">
    <source>
        <dbReference type="Proteomes" id="UP000298347"/>
    </source>
</evidence>
<organism evidence="4 5">
    <name type="scientific">Sporolactobacillus shoreae</name>
    <dbReference type="NCBI Taxonomy" id="1465501"/>
    <lineage>
        <taxon>Bacteria</taxon>
        <taxon>Bacillati</taxon>
        <taxon>Bacillota</taxon>
        <taxon>Bacilli</taxon>
        <taxon>Bacillales</taxon>
        <taxon>Sporolactobacillaceae</taxon>
        <taxon>Sporolactobacillus</taxon>
    </lineage>
</organism>
<evidence type="ECO:0000259" key="3">
    <source>
        <dbReference type="Pfam" id="PF00857"/>
    </source>
</evidence>
<dbReference type="PANTHER" id="PTHR43540:SF6">
    <property type="entry name" value="ISOCHORISMATASE-LIKE DOMAIN-CONTAINING PROTEIN"/>
    <property type="match status" value="1"/>
</dbReference>
<comment type="similarity">
    <text evidence="1">Belongs to the isochorismatase family.</text>
</comment>
<evidence type="ECO:0000256" key="2">
    <source>
        <dbReference type="ARBA" id="ARBA00022801"/>
    </source>
</evidence>
<dbReference type="Proteomes" id="UP000298347">
    <property type="component" value="Unassembled WGS sequence"/>
</dbReference>
<feature type="domain" description="Isochorismatase-like" evidence="3">
    <location>
        <begin position="12"/>
        <end position="194"/>
    </location>
</feature>